<dbReference type="Pfam" id="PF23343">
    <property type="entry name" value="REP_ORF2-G2P"/>
    <property type="match status" value="1"/>
</dbReference>
<dbReference type="InterPro" id="IPR056906">
    <property type="entry name" value="ORF2/G2P_dom"/>
</dbReference>
<evidence type="ECO:0000259" key="1">
    <source>
        <dbReference type="Pfam" id="PF23343"/>
    </source>
</evidence>
<dbReference type="EMBL" id="JAFREL020000001">
    <property type="protein sequence ID" value="MEO1768703.1"/>
    <property type="molecule type" value="Genomic_DNA"/>
</dbReference>
<evidence type="ECO:0000313" key="3">
    <source>
        <dbReference type="Proteomes" id="UP000664357"/>
    </source>
</evidence>
<protein>
    <recommendedName>
        <fullName evidence="1">Replication-associated protein ORF2/G2P domain-containing protein</fullName>
    </recommendedName>
</protein>
<dbReference type="Proteomes" id="UP000664357">
    <property type="component" value="Unassembled WGS sequence"/>
</dbReference>
<accession>A0ABV0ELX2</accession>
<name>A0ABV0ELX2_9ENTE</name>
<feature type="domain" description="Replication-associated protein ORF2/G2P" evidence="1">
    <location>
        <begin position="94"/>
        <end position="197"/>
    </location>
</feature>
<comment type="caution">
    <text evidence="2">The sequence shown here is derived from an EMBL/GenBank/DDBJ whole genome shotgun (WGS) entry which is preliminary data.</text>
</comment>
<reference evidence="2 3" key="1">
    <citation type="submission" date="2021-03" db="EMBL/GenBank/DDBJ databases">
        <authorList>
            <person name="Gilmore M.S."/>
            <person name="Schwartzman J."/>
            <person name="Van Tyne D."/>
            <person name="Martin M."/>
            <person name="Earl A.M."/>
            <person name="Manson A.L."/>
            <person name="Straub T."/>
            <person name="Salamzade R."/>
            <person name="Saavedra J."/>
            <person name="Lebreton F."/>
            <person name="Prichula J."/>
            <person name="Schaufler K."/>
            <person name="Gaca A."/>
            <person name="Sgardioli B."/>
            <person name="Wagenaar J."/>
            <person name="Strong T."/>
        </authorList>
    </citation>
    <scope>NUCLEOTIDE SEQUENCE [LARGE SCALE GENOMIC DNA]</scope>
    <source>
        <strain evidence="2 3">665A</strain>
    </source>
</reference>
<dbReference type="RefSeq" id="WP_242704241.1">
    <property type="nucleotide sequence ID" value="NZ_JAFREL020000001.1"/>
</dbReference>
<evidence type="ECO:0000313" key="2">
    <source>
        <dbReference type="EMBL" id="MEO1768703.1"/>
    </source>
</evidence>
<proteinExistence type="predicted"/>
<organism evidence="2 3">
    <name type="scientific">Candidatus Enterococcus ferrettii</name>
    <dbReference type="NCBI Taxonomy" id="2815324"/>
    <lineage>
        <taxon>Bacteria</taxon>
        <taxon>Bacillati</taxon>
        <taxon>Bacillota</taxon>
        <taxon>Bacilli</taxon>
        <taxon>Lactobacillales</taxon>
        <taxon>Enterococcaceae</taxon>
        <taxon>Enterococcus</taxon>
    </lineage>
</organism>
<reference evidence="2 3" key="2">
    <citation type="submission" date="2024-02" db="EMBL/GenBank/DDBJ databases">
        <title>The Genome Sequence of Enterococcus sp. DIV0159.</title>
        <authorList>
            <person name="Earl A."/>
            <person name="Manson A."/>
            <person name="Gilmore M."/>
            <person name="Sanders J."/>
            <person name="Shea T."/>
            <person name="Howe W."/>
            <person name="Livny J."/>
            <person name="Cuomo C."/>
            <person name="Neafsey D."/>
            <person name="Birren B."/>
        </authorList>
    </citation>
    <scope>NUCLEOTIDE SEQUENCE [LARGE SCALE GENOMIC DNA]</scope>
    <source>
        <strain evidence="2 3">665A</strain>
    </source>
</reference>
<gene>
    <name evidence="2" type="ORF">JZO67_000642</name>
</gene>
<sequence>MLRSYNQKIIETPTYIEIWEYEKPVIYKIDEKKAFEYEHESPEWIKNLNKRNRKFDDLSAKEQYDSLKRKSKHYRNMRFEIARLVDENFDKNTKFLTLTFKENIQDITTTNDEFKKFMKRLNYQIYKTKKSRIKYLATWEKQQRGAIHYHIILFSFPFVLHERLMDIWGHGLVWINKIDVDAAENQGRYVSKYFDKDLDIKEHKKKAFFKSQNLKLPRETKSLTEKKINKEDFDVLFSTDYIRKTPKFLTVLNEENRFEQVVEFEESKVTYTKIKKDKKPTAH</sequence>
<keyword evidence="3" id="KW-1185">Reference proteome</keyword>